<reference evidence="2 3" key="1">
    <citation type="submission" date="2017-08" db="EMBL/GenBank/DDBJ databases">
        <title>Acidophilic green algal genome provides insights into adaptation to an acidic environment.</title>
        <authorList>
            <person name="Hirooka S."/>
            <person name="Hirose Y."/>
            <person name="Kanesaki Y."/>
            <person name="Higuchi S."/>
            <person name="Fujiwara T."/>
            <person name="Onuma R."/>
            <person name="Era A."/>
            <person name="Ohbayashi R."/>
            <person name="Uzuka A."/>
            <person name="Nozaki H."/>
            <person name="Yoshikawa H."/>
            <person name="Miyagishima S.Y."/>
        </authorList>
    </citation>
    <scope>NUCLEOTIDE SEQUENCE [LARGE SCALE GENOMIC DNA]</scope>
    <source>
        <strain evidence="2 3">NIES-2499</strain>
    </source>
</reference>
<evidence type="ECO:0000256" key="1">
    <source>
        <dbReference type="SAM" id="Coils"/>
    </source>
</evidence>
<comment type="caution">
    <text evidence="2">The sequence shown here is derived from an EMBL/GenBank/DDBJ whole genome shotgun (WGS) entry which is preliminary data.</text>
</comment>
<keyword evidence="1" id="KW-0175">Coiled coil</keyword>
<gene>
    <name evidence="2" type="ORF">CEUSTIGMA_g3485.t1</name>
</gene>
<evidence type="ECO:0000313" key="3">
    <source>
        <dbReference type="Proteomes" id="UP000232323"/>
    </source>
</evidence>
<accession>A0A250WZJ8</accession>
<keyword evidence="3" id="KW-1185">Reference proteome</keyword>
<organism evidence="2 3">
    <name type="scientific">Chlamydomonas eustigma</name>
    <dbReference type="NCBI Taxonomy" id="1157962"/>
    <lineage>
        <taxon>Eukaryota</taxon>
        <taxon>Viridiplantae</taxon>
        <taxon>Chlorophyta</taxon>
        <taxon>core chlorophytes</taxon>
        <taxon>Chlorophyceae</taxon>
        <taxon>CS clade</taxon>
        <taxon>Chlamydomonadales</taxon>
        <taxon>Chlamydomonadaceae</taxon>
        <taxon>Chlamydomonas</taxon>
    </lineage>
</organism>
<evidence type="ECO:0000313" key="2">
    <source>
        <dbReference type="EMBL" id="GAX76042.1"/>
    </source>
</evidence>
<feature type="coiled-coil region" evidence="1">
    <location>
        <begin position="85"/>
        <end position="119"/>
    </location>
</feature>
<name>A0A250WZJ8_9CHLO</name>
<dbReference type="EMBL" id="BEGY01000015">
    <property type="protein sequence ID" value="GAX76042.1"/>
    <property type="molecule type" value="Genomic_DNA"/>
</dbReference>
<sequence length="150" mass="16548">MLKLCGAGACCRCDLGNVKSMDPPAPCNQEHTTIILQLSEQLAEEYKQSLILKAEAILAKERAAATERLVHYLVQKDEHAMEQRAILAEAKAQALMQDVHEANNEVAGLRAELATLREIRLTTFTRTMSTSLFGVMLLIEGLWGISPSKL</sequence>
<dbReference type="Proteomes" id="UP000232323">
    <property type="component" value="Unassembled WGS sequence"/>
</dbReference>
<dbReference type="AlphaFoldDB" id="A0A250WZJ8"/>
<protein>
    <submittedName>
        <fullName evidence="2">Uncharacterized protein</fullName>
    </submittedName>
</protein>
<proteinExistence type="predicted"/>